<name>A0A5R9E0M2_9LACT</name>
<sequence>MATVKTDTTFDVYLNELDEKDQDTIIRLDQMLTKQFGKDNRNIWEGKFWGGSQQQIVGYGEIPIKGKSDETWFMVGLARQKTYFSLYVNAVEDKTYLAKNIKTNWGK</sequence>
<evidence type="ECO:0008006" key="3">
    <source>
        <dbReference type="Google" id="ProtNLM"/>
    </source>
</evidence>
<organism evidence="1 2">
    <name type="scientific">Ruoffia tabacinasalis</name>
    <dbReference type="NCBI Taxonomy" id="87458"/>
    <lineage>
        <taxon>Bacteria</taxon>
        <taxon>Bacillati</taxon>
        <taxon>Bacillota</taxon>
        <taxon>Bacilli</taxon>
        <taxon>Lactobacillales</taxon>
        <taxon>Aerococcaceae</taxon>
        <taxon>Ruoffia</taxon>
    </lineage>
</organism>
<reference evidence="1 2" key="1">
    <citation type="submission" date="2019-05" db="EMBL/GenBank/DDBJ databases">
        <title>The metagenome of a microbial culture collection derived from dairy environment covers the genomic content of the human microbiome.</title>
        <authorList>
            <person name="Roder T."/>
            <person name="Wuthrich D."/>
            <person name="Sattari Z."/>
            <person name="Von Ah U."/>
            <person name="Bar C."/>
            <person name="Ronchi F."/>
            <person name="Macpherson A.J."/>
            <person name="Ganal-Vonarburg S.C."/>
            <person name="Bruggmann R."/>
            <person name="Vergeres G."/>
        </authorList>
    </citation>
    <scope>NUCLEOTIDE SEQUENCE [LARGE SCALE GENOMIC DNA]</scope>
    <source>
        <strain evidence="1 2">FAM 24227</strain>
    </source>
</reference>
<dbReference type="RefSeq" id="WP_138404142.1">
    <property type="nucleotide sequence ID" value="NZ_VBSP01000009.1"/>
</dbReference>
<comment type="caution">
    <text evidence="1">The sequence shown here is derived from an EMBL/GenBank/DDBJ whole genome shotgun (WGS) entry which is preliminary data.</text>
</comment>
<protein>
    <recommendedName>
        <fullName evidence="3">DUF1801 domain-containing protein</fullName>
    </recommendedName>
</protein>
<proteinExistence type="predicted"/>
<dbReference type="Proteomes" id="UP000306420">
    <property type="component" value="Unassembled WGS sequence"/>
</dbReference>
<gene>
    <name evidence="1" type="ORF">FEZ33_04180</name>
</gene>
<evidence type="ECO:0000313" key="2">
    <source>
        <dbReference type="Proteomes" id="UP000306420"/>
    </source>
</evidence>
<dbReference type="AlphaFoldDB" id="A0A5R9E0M2"/>
<dbReference type="OrthoDB" id="2604576at2"/>
<evidence type="ECO:0000313" key="1">
    <source>
        <dbReference type="EMBL" id="TLQ41884.1"/>
    </source>
</evidence>
<accession>A0A5R9E0M2</accession>
<dbReference type="EMBL" id="VBSP01000009">
    <property type="protein sequence ID" value="TLQ41884.1"/>
    <property type="molecule type" value="Genomic_DNA"/>
</dbReference>